<dbReference type="Gene3D" id="1.10.286.10">
    <property type="match status" value="1"/>
</dbReference>
<evidence type="ECO:0000256" key="6">
    <source>
        <dbReference type="ARBA" id="ARBA00022801"/>
    </source>
</evidence>
<keyword evidence="8" id="KW-0479">Metal-binding</keyword>
<dbReference type="InterPro" id="IPR043134">
    <property type="entry name" value="GTP-CH-I_N"/>
</dbReference>
<dbReference type="PANTHER" id="PTHR11109">
    <property type="entry name" value="GTP CYCLOHYDROLASE I"/>
    <property type="match status" value="1"/>
</dbReference>
<comment type="caution">
    <text evidence="10">The sequence shown here is derived from an EMBL/GenBank/DDBJ whole genome shotgun (WGS) entry which is preliminary data.</text>
</comment>
<reference evidence="10 11" key="1">
    <citation type="submission" date="2018-05" db="EMBL/GenBank/DDBJ databases">
        <title>Genome of Sphingosinicella humi QZX222.</title>
        <authorList>
            <person name="Qiao Z."/>
            <person name="Wang G."/>
        </authorList>
    </citation>
    <scope>NUCLEOTIDE SEQUENCE [LARGE SCALE GENOMIC DNA]</scope>
    <source>
        <strain evidence="10 11">QZX222</strain>
    </source>
</reference>
<dbReference type="OrthoDB" id="9801207at2"/>
<dbReference type="PROSITE" id="PS00860">
    <property type="entry name" value="GTP_CYCLOHYDROL_1_2"/>
    <property type="match status" value="1"/>
</dbReference>
<dbReference type="SUPFAM" id="SSF55620">
    <property type="entry name" value="Tetrahydrobiopterin biosynthesis enzymes-like"/>
    <property type="match status" value="1"/>
</dbReference>
<dbReference type="GO" id="GO:0008270">
    <property type="term" value="F:zinc ion binding"/>
    <property type="evidence" value="ECO:0007669"/>
    <property type="project" value="UniProtKB-UniRule"/>
</dbReference>
<dbReference type="EC" id="3.5.4.16" evidence="8"/>
<name>A0A2U2IYX0_9SPHN</name>
<dbReference type="UniPathway" id="UPA00848">
    <property type="reaction ID" value="UER00151"/>
</dbReference>
<protein>
    <recommendedName>
        <fullName evidence="8">GTP cyclohydrolase 1</fullName>
        <ecNumber evidence="8">3.5.4.16</ecNumber>
    </recommendedName>
    <alternativeName>
        <fullName evidence="8">GTP cyclohydrolase I</fullName>
        <shortName evidence="8">GTP-CH-I</shortName>
    </alternativeName>
</protein>
<feature type="binding site" evidence="8">
    <location>
        <position position="171"/>
    </location>
    <ligand>
        <name>Zn(2+)</name>
        <dbReference type="ChEBI" id="CHEBI:29105"/>
    </ligand>
</feature>
<comment type="similarity">
    <text evidence="3 8">Belongs to the GTP cyclohydrolase I family.</text>
</comment>
<dbReference type="PANTHER" id="PTHR11109:SF7">
    <property type="entry name" value="GTP CYCLOHYDROLASE 1"/>
    <property type="match status" value="1"/>
</dbReference>
<feature type="binding site" evidence="8">
    <location>
        <position position="100"/>
    </location>
    <ligand>
        <name>Zn(2+)</name>
        <dbReference type="ChEBI" id="CHEBI:29105"/>
    </ligand>
</feature>
<dbReference type="GO" id="GO:0006730">
    <property type="term" value="P:one-carbon metabolic process"/>
    <property type="evidence" value="ECO:0007669"/>
    <property type="project" value="UniProtKB-UniRule"/>
</dbReference>
<dbReference type="GO" id="GO:0005737">
    <property type="term" value="C:cytoplasm"/>
    <property type="evidence" value="ECO:0007669"/>
    <property type="project" value="TreeGrafter"/>
</dbReference>
<evidence type="ECO:0000256" key="4">
    <source>
        <dbReference type="ARBA" id="ARBA00011857"/>
    </source>
</evidence>
<dbReference type="HAMAP" id="MF_00223">
    <property type="entry name" value="FolE"/>
    <property type="match status" value="1"/>
</dbReference>
<organism evidence="10 11">
    <name type="scientific">Allosphingosinicella humi</name>
    <dbReference type="NCBI Taxonomy" id="2068657"/>
    <lineage>
        <taxon>Bacteria</taxon>
        <taxon>Pseudomonadati</taxon>
        <taxon>Pseudomonadota</taxon>
        <taxon>Alphaproteobacteria</taxon>
        <taxon>Sphingomonadales</taxon>
        <taxon>Sphingomonadaceae</taxon>
        <taxon>Allosphingosinicella</taxon>
    </lineage>
</organism>
<dbReference type="GO" id="GO:0006729">
    <property type="term" value="P:tetrahydrobiopterin biosynthetic process"/>
    <property type="evidence" value="ECO:0007669"/>
    <property type="project" value="TreeGrafter"/>
</dbReference>
<feature type="binding site" evidence="8">
    <location>
        <position position="103"/>
    </location>
    <ligand>
        <name>Zn(2+)</name>
        <dbReference type="ChEBI" id="CHEBI:29105"/>
    </ligand>
</feature>
<dbReference type="InterPro" id="IPR043133">
    <property type="entry name" value="GTP-CH-I_C/QueF"/>
</dbReference>
<dbReference type="InterPro" id="IPR018234">
    <property type="entry name" value="GTP_CycHdrlase_I_CS"/>
</dbReference>
<sequence length="220" mass="23831">MELYEYDEICPSAESEVIPLHARSATRGIEDAVRILIAATGDDPTREGLADTPARVAKAYREWFAGYAIDPARLLATQFSEAAGYDETVLLTGIPVVSTCEHHLAPIIGQAHVAYRPDGRVVGISKLSRLVDAFARRLQLQERLTNQIAEALDEALQPRGVAVVVEAAHGCMATRGVRQHGLTMVTKCWLGDFKEDAALRAELMASLPCRGGSGGFFGNR</sequence>
<dbReference type="GO" id="GO:0003934">
    <property type="term" value="F:GTP cyclohydrolase I activity"/>
    <property type="evidence" value="ECO:0007669"/>
    <property type="project" value="UniProtKB-UniRule"/>
</dbReference>
<dbReference type="Proteomes" id="UP000245916">
    <property type="component" value="Unassembled WGS sequence"/>
</dbReference>
<proteinExistence type="inferred from homology"/>
<dbReference type="Gene3D" id="3.30.1130.10">
    <property type="match status" value="1"/>
</dbReference>
<dbReference type="FunFam" id="1.10.286.10:FF:000001">
    <property type="entry name" value="GTP cyclohydrolase 1"/>
    <property type="match status" value="1"/>
</dbReference>
<evidence type="ECO:0000256" key="7">
    <source>
        <dbReference type="ARBA" id="ARBA00023134"/>
    </source>
</evidence>
<dbReference type="NCBIfam" id="NF006826">
    <property type="entry name" value="PRK09347.1-3"/>
    <property type="match status" value="1"/>
</dbReference>
<keyword evidence="8" id="KW-0862">Zinc</keyword>
<dbReference type="FunFam" id="3.30.1130.10:FF:000001">
    <property type="entry name" value="GTP cyclohydrolase 1"/>
    <property type="match status" value="1"/>
</dbReference>
<evidence type="ECO:0000256" key="1">
    <source>
        <dbReference type="ARBA" id="ARBA00001052"/>
    </source>
</evidence>
<evidence type="ECO:0000256" key="5">
    <source>
        <dbReference type="ARBA" id="ARBA00022563"/>
    </source>
</evidence>
<dbReference type="InterPro" id="IPR020602">
    <property type="entry name" value="GTP_CycHdrlase_I_dom"/>
</dbReference>
<evidence type="ECO:0000259" key="9">
    <source>
        <dbReference type="Pfam" id="PF01227"/>
    </source>
</evidence>
<evidence type="ECO:0000256" key="8">
    <source>
        <dbReference type="HAMAP-Rule" id="MF_00223"/>
    </source>
</evidence>
<dbReference type="GO" id="GO:0046654">
    <property type="term" value="P:tetrahydrofolate biosynthetic process"/>
    <property type="evidence" value="ECO:0007669"/>
    <property type="project" value="UniProtKB-UniRule"/>
</dbReference>
<evidence type="ECO:0000313" key="10">
    <source>
        <dbReference type="EMBL" id="PWG01279.1"/>
    </source>
</evidence>
<keyword evidence="8" id="KW-0547">Nucleotide-binding</keyword>
<keyword evidence="6 8" id="KW-0378">Hydrolase</keyword>
<feature type="domain" description="GTP cyclohydrolase I" evidence="9">
    <location>
        <begin position="29"/>
        <end position="206"/>
    </location>
</feature>
<dbReference type="InterPro" id="IPR001474">
    <property type="entry name" value="GTP_CycHdrlase_I"/>
</dbReference>
<comment type="pathway">
    <text evidence="2 8">Cofactor biosynthesis; 7,8-dihydroneopterin triphosphate biosynthesis; 7,8-dihydroneopterin triphosphate from GTP: step 1/1.</text>
</comment>
<keyword evidence="11" id="KW-1185">Reference proteome</keyword>
<dbReference type="Pfam" id="PF01227">
    <property type="entry name" value="GTP_cyclohydroI"/>
    <property type="match status" value="1"/>
</dbReference>
<evidence type="ECO:0000256" key="3">
    <source>
        <dbReference type="ARBA" id="ARBA00008085"/>
    </source>
</evidence>
<dbReference type="AlphaFoldDB" id="A0A2U2IYX0"/>
<dbReference type="NCBIfam" id="TIGR00063">
    <property type="entry name" value="folE"/>
    <property type="match status" value="1"/>
</dbReference>
<evidence type="ECO:0000256" key="2">
    <source>
        <dbReference type="ARBA" id="ARBA00005080"/>
    </source>
</evidence>
<comment type="catalytic activity">
    <reaction evidence="1 8">
        <text>GTP + H2O = 7,8-dihydroneopterin 3'-triphosphate + formate + H(+)</text>
        <dbReference type="Rhea" id="RHEA:17473"/>
        <dbReference type="ChEBI" id="CHEBI:15377"/>
        <dbReference type="ChEBI" id="CHEBI:15378"/>
        <dbReference type="ChEBI" id="CHEBI:15740"/>
        <dbReference type="ChEBI" id="CHEBI:37565"/>
        <dbReference type="ChEBI" id="CHEBI:58462"/>
        <dbReference type="EC" id="3.5.4.16"/>
    </reaction>
</comment>
<evidence type="ECO:0000313" key="11">
    <source>
        <dbReference type="Proteomes" id="UP000245916"/>
    </source>
</evidence>
<accession>A0A2U2IYX0</accession>
<dbReference type="RefSeq" id="WP_109272341.1">
    <property type="nucleotide sequence ID" value="NZ_QFFF01000002.1"/>
</dbReference>
<dbReference type="EMBL" id="QFFF01000002">
    <property type="protein sequence ID" value="PWG01279.1"/>
    <property type="molecule type" value="Genomic_DNA"/>
</dbReference>
<keyword evidence="5 8" id="KW-0554">One-carbon metabolism</keyword>
<dbReference type="GO" id="GO:0005525">
    <property type="term" value="F:GTP binding"/>
    <property type="evidence" value="ECO:0007669"/>
    <property type="project" value="UniProtKB-KW"/>
</dbReference>
<comment type="subunit">
    <text evidence="4">Toroid-shaped homodecamer, composed of two pentamers of five dimers.</text>
</comment>
<comment type="subunit">
    <text evidence="8">Homopolymer.</text>
</comment>
<keyword evidence="7 8" id="KW-0342">GTP-binding</keyword>
<dbReference type="NCBIfam" id="NF006825">
    <property type="entry name" value="PRK09347.1-2"/>
    <property type="match status" value="1"/>
</dbReference>
<gene>
    <name evidence="8 10" type="primary">folE</name>
    <name evidence="10" type="ORF">DF286_14210</name>
</gene>